<organism evidence="1 2">
    <name type="scientific">Altererythrobacter lutimaris</name>
    <dbReference type="NCBI Taxonomy" id="2743979"/>
    <lineage>
        <taxon>Bacteria</taxon>
        <taxon>Pseudomonadati</taxon>
        <taxon>Pseudomonadota</taxon>
        <taxon>Alphaproteobacteria</taxon>
        <taxon>Sphingomonadales</taxon>
        <taxon>Erythrobacteraceae</taxon>
        <taxon>Altererythrobacter</taxon>
    </lineage>
</organism>
<dbReference type="RefSeq" id="WP_176271861.1">
    <property type="nucleotide sequence ID" value="NZ_JABWTA010000001.1"/>
</dbReference>
<protein>
    <submittedName>
        <fullName evidence="1">Arylmalonate decarboxylase</fullName>
    </submittedName>
</protein>
<comment type="caution">
    <text evidence="1">The sequence shown here is derived from an EMBL/GenBank/DDBJ whole genome shotgun (WGS) entry which is preliminary data.</text>
</comment>
<keyword evidence="2" id="KW-1185">Reference proteome</keyword>
<evidence type="ECO:0000313" key="2">
    <source>
        <dbReference type="Proteomes" id="UP000546031"/>
    </source>
</evidence>
<dbReference type="InterPro" id="IPR053714">
    <property type="entry name" value="Iso_Racemase_Enz_sf"/>
</dbReference>
<dbReference type="Gene3D" id="3.40.50.12500">
    <property type="match status" value="1"/>
</dbReference>
<reference evidence="1 2" key="1">
    <citation type="submission" date="2020-06" db="EMBL/GenBank/DDBJ databases">
        <title>Altererythrobacter lutimaris sp. nov., a marine bacterium isolated from a tidal flat.</title>
        <authorList>
            <person name="Kim D."/>
            <person name="Yoo Y."/>
            <person name="Kim J.-J."/>
        </authorList>
    </citation>
    <scope>NUCLEOTIDE SEQUENCE [LARGE SCALE GENOMIC DNA]</scope>
    <source>
        <strain evidence="1 2">JGD-16</strain>
    </source>
</reference>
<dbReference type="PANTHER" id="PTHR40267">
    <property type="entry name" value="BLR3294 PROTEIN"/>
    <property type="match status" value="1"/>
</dbReference>
<gene>
    <name evidence="1" type="ORF">HUO12_01145</name>
</gene>
<accession>A0A850H2W8</accession>
<sequence length="255" mass="27780">MPVKPRPNPDAQGYRALFGVLGPSTNTIVQPDFDDLRLRGVTNHYSRIVVDDANAISDETFMAGTLEISNNTLEAVRGVLTCNPDYLVMGMSAVTFYGGAKGAEEWRQNIEDASGLKLCTGSQSLIEAFNAYGGIKKIAVISPYFPSANAHVAHFMSDHGIEVVRDTCLQCPSWTAIAQVPTETLRDELMKLDGDDIDALVQVGTNLSMVRFAAAAEEWLGKPVIAINTATYWNALRQNGIKDQKTGFGRLMSDF</sequence>
<dbReference type="Proteomes" id="UP000546031">
    <property type="component" value="Unassembled WGS sequence"/>
</dbReference>
<dbReference type="InterPro" id="IPR026286">
    <property type="entry name" value="MaiA/AMDase"/>
</dbReference>
<dbReference type="AlphaFoldDB" id="A0A850H2W8"/>
<proteinExistence type="predicted"/>
<evidence type="ECO:0000313" key="1">
    <source>
        <dbReference type="EMBL" id="NVE93497.1"/>
    </source>
</evidence>
<dbReference type="PIRSF" id="PIRSF015736">
    <property type="entry name" value="MI"/>
    <property type="match status" value="1"/>
</dbReference>
<dbReference type="Pfam" id="PF17645">
    <property type="entry name" value="Amdase"/>
    <property type="match status" value="1"/>
</dbReference>
<dbReference type="PANTHER" id="PTHR40267:SF1">
    <property type="entry name" value="BLR3294 PROTEIN"/>
    <property type="match status" value="1"/>
</dbReference>
<name>A0A850H2W8_9SPHN</name>
<dbReference type="EMBL" id="JABWTA010000001">
    <property type="protein sequence ID" value="NVE93497.1"/>
    <property type="molecule type" value="Genomic_DNA"/>
</dbReference>